<dbReference type="PROSITE" id="PS51980">
    <property type="entry name" value="OCEL"/>
    <property type="match status" value="1"/>
</dbReference>
<feature type="region of interest" description="Disordered" evidence="7">
    <location>
        <begin position="248"/>
        <end position="297"/>
    </location>
</feature>
<keyword evidence="9" id="KW-0648">Protein biosynthesis</keyword>
<dbReference type="GO" id="GO:0008023">
    <property type="term" value="C:transcription elongation factor complex"/>
    <property type="evidence" value="ECO:0007669"/>
    <property type="project" value="InterPro"/>
</dbReference>
<evidence type="ECO:0000256" key="3">
    <source>
        <dbReference type="ARBA" id="ARBA00023015"/>
    </source>
</evidence>
<gene>
    <name evidence="9" type="ORF">D623_10018598</name>
</gene>
<reference evidence="9 10" key="1">
    <citation type="journal article" date="2013" name="Nat. Commun.">
        <title>Genome analysis reveals insights into physiology and longevity of the Brandt's bat Myotis brandtii.</title>
        <authorList>
            <person name="Seim I."/>
            <person name="Fang X."/>
            <person name="Xiong Z."/>
            <person name="Lobanov A.V."/>
            <person name="Huang Z."/>
            <person name="Ma S."/>
            <person name="Feng Y."/>
            <person name="Turanov A.A."/>
            <person name="Zhu Y."/>
            <person name="Lenz T.L."/>
            <person name="Gerashchenko M.V."/>
            <person name="Fan D."/>
            <person name="Hee Yim S."/>
            <person name="Yao X."/>
            <person name="Jordan D."/>
            <person name="Xiong Y."/>
            <person name="Ma Y."/>
            <person name="Lyapunov A.N."/>
            <person name="Chen G."/>
            <person name="Kulakova O.I."/>
            <person name="Sun Y."/>
            <person name="Lee S.G."/>
            <person name="Bronson R.T."/>
            <person name="Moskalev A.A."/>
            <person name="Sunyaev S.R."/>
            <person name="Zhang G."/>
            <person name="Krogh A."/>
            <person name="Wang J."/>
            <person name="Gladyshev V.N."/>
        </authorList>
    </citation>
    <scope>NUCLEOTIDE SEQUENCE [LARGE SCALE GENOMIC DNA]</scope>
</reference>
<dbReference type="Gene3D" id="1.10.10.2670">
    <property type="entry name" value="E3 ubiquitin-protein ligase"/>
    <property type="match status" value="1"/>
</dbReference>
<evidence type="ECO:0000313" key="10">
    <source>
        <dbReference type="Proteomes" id="UP000052978"/>
    </source>
</evidence>
<dbReference type="PANTHER" id="PTHR23288:SF9">
    <property type="entry name" value="RNA POLYMERASE II ELONGATION FACTOR ELL"/>
    <property type="match status" value="1"/>
</dbReference>
<dbReference type="InterPro" id="IPR031176">
    <property type="entry name" value="ELL/occludin"/>
</dbReference>
<comment type="similarity">
    <text evidence="2 6">Belongs to the ELL/occludin family.</text>
</comment>
<dbReference type="GO" id="GO:0006368">
    <property type="term" value="P:transcription elongation by RNA polymerase II"/>
    <property type="evidence" value="ECO:0007669"/>
    <property type="project" value="InterPro"/>
</dbReference>
<dbReference type="InterPro" id="IPR036390">
    <property type="entry name" value="WH_DNA-bd_sf"/>
</dbReference>
<sequence>MSGVESASRLHELGGGHIAIPQPDYPSEARIFSFYLSNIGRDSPQGSFDCIQQYLSSHGDIHLDCLGSIQDKITVCATDDSYQKARQSMAQAKEETRSRSTIVIKPGGRYLGKKVQFRKPAPGATETVPSRKRATPINLANAIKKSGVSGGGGVSQRPFRDRVLHLLALRPYRKAELLLRLQKDGLAQADKDTLDSLLQQVANVNTKDGTCTLKDCVYKDVQKDWPGYSEGDQQLLKRMLVSLPLLKDCAQPSRPHGGSSRGKSKKKSKKHKDKDRAAGDRHRARPPELVSSSLGAPPVNLGLNGTCNSSSVPTSTSETPDYLLKYATISSSEQRQSYKNDFNAEYSEYRDLHARIEQITRRFTQLDAQLRQLSQGSEEYETTRGQILQEYRKIKKTNTNYSQEKHRCEYLHSKLAHIKRLIAEYDQRQLQPWP</sequence>
<dbReference type="InterPro" id="IPR042065">
    <property type="entry name" value="E3_ELL-like"/>
</dbReference>
<dbReference type="GO" id="GO:0032968">
    <property type="term" value="P:positive regulation of transcription elongation by RNA polymerase II"/>
    <property type="evidence" value="ECO:0007669"/>
    <property type="project" value="TreeGrafter"/>
</dbReference>
<evidence type="ECO:0000256" key="5">
    <source>
        <dbReference type="ARBA" id="ARBA00023242"/>
    </source>
</evidence>
<dbReference type="Pfam" id="PF10390">
    <property type="entry name" value="ELL"/>
    <property type="match status" value="1"/>
</dbReference>
<organism evidence="9 10">
    <name type="scientific">Myotis brandtii</name>
    <name type="common">Brandt's bat</name>
    <dbReference type="NCBI Taxonomy" id="109478"/>
    <lineage>
        <taxon>Eukaryota</taxon>
        <taxon>Metazoa</taxon>
        <taxon>Chordata</taxon>
        <taxon>Craniata</taxon>
        <taxon>Vertebrata</taxon>
        <taxon>Euteleostomi</taxon>
        <taxon>Mammalia</taxon>
        <taxon>Eutheria</taxon>
        <taxon>Laurasiatheria</taxon>
        <taxon>Chiroptera</taxon>
        <taxon>Yangochiroptera</taxon>
        <taxon>Vespertilionidae</taxon>
        <taxon>Myotis</taxon>
    </lineage>
</organism>
<keyword evidence="5" id="KW-0539">Nucleus</keyword>
<evidence type="ECO:0000256" key="6">
    <source>
        <dbReference type="PROSITE-ProRule" id="PRU01324"/>
    </source>
</evidence>
<dbReference type="Proteomes" id="UP000052978">
    <property type="component" value="Unassembled WGS sequence"/>
</dbReference>
<dbReference type="Gene3D" id="6.10.140.340">
    <property type="match status" value="1"/>
</dbReference>
<evidence type="ECO:0000256" key="2">
    <source>
        <dbReference type="ARBA" id="ARBA00009171"/>
    </source>
</evidence>
<dbReference type="PANTHER" id="PTHR23288">
    <property type="entry name" value="OCCLUDIN AND RNA POLYMERASE II ELONGATION FACTOR ELL"/>
    <property type="match status" value="1"/>
</dbReference>
<dbReference type="GO" id="GO:0003746">
    <property type="term" value="F:translation elongation factor activity"/>
    <property type="evidence" value="ECO:0007669"/>
    <property type="project" value="UniProtKB-KW"/>
</dbReference>
<name>S7PNN5_MYOBR</name>
<dbReference type="SUPFAM" id="SSF144292">
    <property type="entry name" value="occludin/ELL-like"/>
    <property type="match status" value="1"/>
</dbReference>
<evidence type="ECO:0000256" key="7">
    <source>
        <dbReference type="SAM" id="MobiDB-lite"/>
    </source>
</evidence>
<dbReference type="GO" id="GO:0000987">
    <property type="term" value="F:cis-regulatory region sequence-specific DNA binding"/>
    <property type="evidence" value="ECO:0007669"/>
    <property type="project" value="TreeGrafter"/>
</dbReference>
<accession>S7PNN5</accession>
<dbReference type="Pfam" id="PF07303">
    <property type="entry name" value="Occludin_ELL"/>
    <property type="match status" value="1"/>
</dbReference>
<proteinExistence type="inferred from homology"/>
<protein>
    <submittedName>
        <fullName evidence="9">RNA polymerase II elongation factor ELL</fullName>
    </submittedName>
</protein>
<dbReference type="AlphaFoldDB" id="S7PNN5"/>
<comment type="subcellular location">
    <subcellularLocation>
        <location evidence="1">Nucleus</location>
    </subcellularLocation>
</comment>
<evidence type="ECO:0000313" key="9">
    <source>
        <dbReference type="EMBL" id="EPQ12448.1"/>
    </source>
</evidence>
<dbReference type="InterPro" id="IPR019464">
    <property type="entry name" value="ELL_N"/>
</dbReference>
<keyword evidence="4" id="KW-0804">Transcription</keyword>
<feature type="compositionally biased region" description="Basic residues" evidence="7">
    <location>
        <begin position="262"/>
        <end position="273"/>
    </location>
</feature>
<evidence type="ECO:0000256" key="1">
    <source>
        <dbReference type="ARBA" id="ARBA00004123"/>
    </source>
</evidence>
<keyword evidence="9" id="KW-0251">Elongation factor</keyword>
<evidence type="ECO:0000256" key="4">
    <source>
        <dbReference type="ARBA" id="ARBA00023163"/>
    </source>
</evidence>
<dbReference type="GO" id="GO:0042795">
    <property type="term" value="P:snRNA transcription by RNA polymerase II"/>
    <property type="evidence" value="ECO:0007669"/>
    <property type="project" value="TreeGrafter"/>
</dbReference>
<dbReference type="SUPFAM" id="SSF46785">
    <property type="entry name" value="Winged helix' DNA-binding domain"/>
    <property type="match status" value="1"/>
</dbReference>
<dbReference type="InterPro" id="IPR010844">
    <property type="entry name" value="Occludin_ELL"/>
</dbReference>
<dbReference type="EMBL" id="KE163515">
    <property type="protein sequence ID" value="EPQ12448.1"/>
    <property type="molecule type" value="Genomic_DNA"/>
</dbReference>
<keyword evidence="10" id="KW-1185">Reference proteome</keyword>
<feature type="domain" description="OCEL" evidence="8">
    <location>
        <begin position="320"/>
        <end position="430"/>
    </location>
</feature>
<evidence type="ECO:0000259" key="8">
    <source>
        <dbReference type="PROSITE" id="PS51980"/>
    </source>
</evidence>
<keyword evidence="3" id="KW-0805">Transcription regulation</keyword>
<dbReference type="eggNOG" id="KOG4796">
    <property type="taxonomic scope" value="Eukaryota"/>
</dbReference>